<reference evidence="4" key="1">
    <citation type="submission" date="2022-10" db="EMBL/GenBank/DDBJ databases">
        <title>Culturing micro-colonial fungi from biological soil crusts in the Mojave desert and describing Neophaeococcomyces mojavensis, and introducing the new genera and species Taxawa tesnikishii.</title>
        <authorList>
            <person name="Kurbessoian T."/>
            <person name="Stajich J.E."/>
        </authorList>
    </citation>
    <scope>NUCLEOTIDE SEQUENCE</scope>
    <source>
        <strain evidence="4">TK_41</strain>
    </source>
</reference>
<sequence>MQMGYCVVSISALLLASLTRSQTVQDSWIAPAGPDFTSTLTVGELYTITWNPNLTDWFASYLSDGSAENVDLWITDYSLHVYAHLIASRENLESISSLSWRVDVPANEVLATNEWVFRWLPEGVDYFSTSEQISSPGFLLVALAYTSTSGFSPVATPAATSSSAFSTSTTAASTSPAATVSQASGASTSNAASTLASTPSSGGLSSGAKAGIAIAAIFGAAFSIGVGWFLARKIGNRPGPAQLPPNISPGYSDAKLGSYQQQPFMTASIPQAQPSELDSRSSGPVPAQELPGHRV</sequence>
<feature type="signal peptide" evidence="3">
    <location>
        <begin position="1"/>
        <end position="21"/>
    </location>
</feature>
<dbReference type="Proteomes" id="UP001172673">
    <property type="component" value="Unassembled WGS sequence"/>
</dbReference>
<keyword evidence="2" id="KW-0812">Transmembrane</keyword>
<name>A0AA38X4R1_9EURO</name>
<evidence type="ECO:0000256" key="1">
    <source>
        <dbReference type="SAM" id="MobiDB-lite"/>
    </source>
</evidence>
<evidence type="ECO:0000256" key="3">
    <source>
        <dbReference type="SAM" id="SignalP"/>
    </source>
</evidence>
<proteinExistence type="predicted"/>
<feature type="chain" id="PRO_5041368963" evidence="3">
    <location>
        <begin position="22"/>
        <end position="295"/>
    </location>
</feature>
<evidence type="ECO:0000313" key="4">
    <source>
        <dbReference type="EMBL" id="KAJ9606807.1"/>
    </source>
</evidence>
<keyword evidence="5" id="KW-1185">Reference proteome</keyword>
<keyword evidence="2" id="KW-1133">Transmembrane helix</keyword>
<feature type="region of interest" description="Disordered" evidence="1">
    <location>
        <begin position="262"/>
        <end position="295"/>
    </location>
</feature>
<gene>
    <name evidence="4" type="ORF">H2200_008817</name>
</gene>
<feature type="transmembrane region" description="Helical" evidence="2">
    <location>
        <begin position="210"/>
        <end position="231"/>
    </location>
</feature>
<dbReference type="EMBL" id="JAPDRK010000013">
    <property type="protein sequence ID" value="KAJ9606807.1"/>
    <property type="molecule type" value="Genomic_DNA"/>
</dbReference>
<dbReference type="AlphaFoldDB" id="A0AA38X4R1"/>
<organism evidence="4 5">
    <name type="scientific">Cladophialophora chaetospira</name>
    <dbReference type="NCBI Taxonomy" id="386627"/>
    <lineage>
        <taxon>Eukaryota</taxon>
        <taxon>Fungi</taxon>
        <taxon>Dikarya</taxon>
        <taxon>Ascomycota</taxon>
        <taxon>Pezizomycotina</taxon>
        <taxon>Eurotiomycetes</taxon>
        <taxon>Chaetothyriomycetidae</taxon>
        <taxon>Chaetothyriales</taxon>
        <taxon>Herpotrichiellaceae</taxon>
        <taxon>Cladophialophora</taxon>
    </lineage>
</organism>
<keyword evidence="3" id="KW-0732">Signal</keyword>
<comment type="caution">
    <text evidence="4">The sequence shown here is derived from an EMBL/GenBank/DDBJ whole genome shotgun (WGS) entry which is preliminary data.</text>
</comment>
<protein>
    <submittedName>
        <fullName evidence="4">Uncharacterized protein</fullName>
    </submittedName>
</protein>
<feature type="compositionally biased region" description="Polar residues" evidence="1">
    <location>
        <begin position="262"/>
        <end position="282"/>
    </location>
</feature>
<evidence type="ECO:0000313" key="5">
    <source>
        <dbReference type="Proteomes" id="UP001172673"/>
    </source>
</evidence>
<accession>A0AA38X4R1</accession>
<keyword evidence="2" id="KW-0472">Membrane</keyword>
<evidence type="ECO:0000256" key="2">
    <source>
        <dbReference type="SAM" id="Phobius"/>
    </source>
</evidence>